<evidence type="ECO:0000256" key="1">
    <source>
        <dbReference type="ARBA" id="ARBA00004651"/>
    </source>
</evidence>
<feature type="transmembrane region" description="Helical" evidence="5">
    <location>
        <begin position="112"/>
        <end position="133"/>
    </location>
</feature>
<protein>
    <submittedName>
        <fullName evidence="7">Permease component of ABC-type sugar transporter</fullName>
    </submittedName>
</protein>
<keyword evidence="3 5" id="KW-1133">Transmembrane helix</keyword>
<gene>
    <name evidence="7" type="ORF">SPIROBIBN47_90017</name>
</gene>
<feature type="transmembrane region" description="Helical" evidence="5">
    <location>
        <begin position="269"/>
        <end position="288"/>
    </location>
</feature>
<proteinExistence type="inferred from homology"/>
<keyword evidence="2 5" id="KW-0812">Transmembrane</keyword>
<comment type="subcellular location">
    <subcellularLocation>
        <location evidence="1 5">Cell membrane</location>
        <topology evidence="1 5">Multi-pass membrane protein</topology>
    </subcellularLocation>
</comment>
<evidence type="ECO:0000256" key="5">
    <source>
        <dbReference type="RuleBase" id="RU363032"/>
    </source>
</evidence>
<accession>A0A3P3XLX2</accession>
<dbReference type="Gene3D" id="1.10.3720.10">
    <property type="entry name" value="MetI-like"/>
    <property type="match status" value="1"/>
</dbReference>
<dbReference type="SUPFAM" id="SSF161098">
    <property type="entry name" value="MetI-like"/>
    <property type="match status" value="1"/>
</dbReference>
<evidence type="ECO:0000256" key="4">
    <source>
        <dbReference type="ARBA" id="ARBA00023136"/>
    </source>
</evidence>
<reference evidence="7" key="1">
    <citation type="submission" date="2017-02" db="EMBL/GenBank/DDBJ databases">
        <authorList>
            <person name="Regsiter A."/>
            <person name="William W."/>
        </authorList>
    </citation>
    <scope>NUCLEOTIDE SEQUENCE</scope>
    <source>
        <strain evidence="7">Bib</strain>
    </source>
</reference>
<dbReference type="GO" id="GO:0055085">
    <property type="term" value="P:transmembrane transport"/>
    <property type="evidence" value="ECO:0007669"/>
    <property type="project" value="InterPro"/>
</dbReference>
<feature type="domain" description="ABC transmembrane type-1" evidence="6">
    <location>
        <begin position="75"/>
        <end position="287"/>
    </location>
</feature>
<dbReference type="PANTHER" id="PTHR43759:SF1">
    <property type="entry name" value="GLUCOSE IMPORT SYSTEM PERMEASE PROTEIN GLCT"/>
    <property type="match status" value="1"/>
</dbReference>
<dbReference type="Gene3D" id="1.20.58.370">
    <property type="entry name" value="MalF N-terminal region-like"/>
    <property type="match status" value="1"/>
</dbReference>
<dbReference type="PANTHER" id="PTHR43759">
    <property type="entry name" value="TREHALOSE TRANSPORT SYSTEM PERMEASE PROTEIN SUGA"/>
    <property type="match status" value="1"/>
</dbReference>
<sequence>MAIKRPKGSFLEKNLHIIFPLPAVVFVIVMMLFPVLYTLFLSFTNWNLTSGMPLSIVFLKSYQKVLREPRFIAALGRTFSFTALAVAVETILGMIVALILNREFRGKGFTKLIMLLPLVSTPVAIGIVFNLFYDPTIGLANFVLTRFGLPRQAWTGSAATVIPSLAIVDIWQWTPMIALILLSGLASLSSEPYESARVDGASEWQIFWRITLPMVTPTLLTALILRTIDALKTFDIIYAMTGGGPGYASETLNVMAFKYSFEYFRMGQASVILVFLFMLVLFMSLLIVRMRKSLEL</sequence>
<dbReference type="GO" id="GO:0005886">
    <property type="term" value="C:plasma membrane"/>
    <property type="evidence" value="ECO:0007669"/>
    <property type="project" value="UniProtKB-SubCell"/>
</dbReference>
<evidence type="ECO:0000313" key="7">
    <source>
        <dbReference type="EMBL" id="SLM15923.1"/>
    </source>
</evidence>
<dbReference type="SUPFAM" id="SSF160964">
    <property type="entry name" value="MalF N-terminal region-like"/>
    <property type="match status" value="1"/>
</dbReference>
<dbReference type="PROSITE" id="PS50928">
    <property type="entry name" value="ABC_TM1"/>
    <property type="match status" value="1"/>
</dbReference>
<name>A0A3P3XLX2_9SPIR</name>
<dbReference type="EMBL" id="FWDM01000041">
    <property type="protein sequence ID" value="SLM15923.1"/>
    <property type="molecule type" value="Genomic_DNA"/>
</dbReference>
<dbReference type="InterPro" id="IPR000515">
    <property type="entry name" value="MetI-like"/>
</dbReference>
<feature type="transmembrane region" description="Helical" evidence="5">
    <location>
        <begin position="21"/>
        <end position="43"/>
    </location>
</feature>
<feature type="transmembrane region" description="Helical" evidence="5">
    <location>
        <begin position="206"/>
        <end position="225"/>
    </location>
</feature>
<feature type="transmembrane region" description="Helical" evidence="5">
    <location>
        <begin position="79"/>
        <end position="100"/>
    </location>
</feature>
<dbReference type="AlphaFoldDB" id="A0A3P3XLX2"/>
<evidence type="ECO:0000259" key="6">
    <source>
        <dbReference type="PROSITE" id="PS50928"/>
    </source>
</evidence>
<feature type="transmembrane region" description="Helical" evidence="5">
    <location>
        <begin position="153"/>
        <end position="185"/>
    </location>
</feature>
<keyword evidence="7" id="KW-0762">Sugar transport</keyword>
<evidence type="ECO:0000256" key="2">
    <source>
        <dbReference type="ARBA" id="ARBA00022692"/>
    </source>
</evidence>
<keyword evidence="5" id="KW-0813">Transport</keyword>
<organism evidence="7">
    <name type="scientific">uncultured spirochete</name>
    <dbReference type="NCBI Taxonomy" id="156406"/>
    <lineage>
        <taxon>Bacteria</taxon>
        <taxon>Pseudomonadati</taxon>
        <taxon>Spirochaetota</taxon>
        <taxon>Spirochaetia</taxon>
        <taxon>Spirochaetales</taxon>
        <taxon>environmental samples</taxon>
    </lineage>
</organism>
<comment type="similarity">
    <text evidence="5">Belongs to the binding-protein-dependent transport system permease family.</text>
</comment>
<dbReference type="InterPro" id="IPR035906">
    <property type="entry name" value="MetI-like_sf"/>
</dbReference>
<evidence type="ECO:0000256" key="3">
    <source>
        <dbReference type="ARBA" id="ARBA00022989"/>
    </source>
</evidence>
<dbReference type="InterPro" id="IPR052730">
    <property type="entry name" value="Sugar_ABC_transporter"/>
</dbReference>
<dbReference type="CDD" id="cd06261">
    <property type="entry name" value="TM_PBP2"/>
    <property type="match status" value="1"/>
</dbReference>
<dbReference type="Pfam" id="PF00528">
    <property type="entry name" value="BPD_transp_1"/>
    <property type="match status" value="1"/>
</dbReference>
<keyword evidence="4 5" id="KW-0472">Membrane</keyword>
<dbReference type="InterPro" id="IPR035277">
    <property type="entry name" value="MalF_N"/>
</dbReference>